<evidence type="ECO:0000256" key="7">
    <source>
        <dbReference type="ARBA" id="ARBA00022741"/>
    </source>
</evidence>
<evidence type="ECO:0000259" key="14">
    <source>
        <dbReference type="Pfam" id="PF02867"/>
    </source>
</evidence>
<evidence type="ECO:0000256" key="9">
    <source>
        <dbReference type="ARBA" id="ARBA00023157"/>
    </source>
</evidence>
<accession>A0A1F4YFK5</accession>
<evidence type="ECO:0000256" key="5">
    <source>
        <dbReference type="ARBA" id="ARBA00022628"/>
    </source>
</evidence>
<dbReference type="GO" id="GO:0004748">
    <property type="term" value="F:ribonucleoside-diphosphate reductase activity, thioredoxin disulfide as acceptor"/>
    <property type="evidence" value="ECO:0007669"/>
    <property type="project" value="UniProtKB-EC"/>
</dbReference>
<dbReference type="GO" id="GO:0071897">
    <property type="term" value="P:DNA biosynthetic process"/>
    <property type="evidence" value="ECO:0007669"/>
    <property type="project" value="UniProtKB-KW"/>
</dbReference>
<dbReference type="PRINTS" id="PR01183">
    <property type="entry name" value="RIBORDTASEM1"/>
</dbReference>
<evidence type="ECO:0000313" key="16">
    <source>
        <dbReference type="EMBL" id="OGC92702.1"/>
    </source>
</evidence>
<dbReference type="Pfam" id="PF02867">
    <property type="entry name" value="Ribonuc_red_lgC"/>
    <property type="match status" value="2"/>
</dbReference>
<evidence type="ECO:0000256" key="12">
    <source>
        <dbReference type="ARBA" id="ARBA00033050"/>
    </source>
</evidence>
<feature type="domain" description="Ribonucleotide reductase large subunit C-terminal" evidence="14">
    <location>
        <begin position="79"/>
        <end position="372"/>
    </location>
</feature>
<dbReference type="SUPFAM" id="SSF51998">
    <property type="entry name" value="PFL-like glycyl radical enzymes"/>
    <property type="match status" value="1"/>
</dbReference>
<evidence type="ECO:0000256" key="6">
    <source>
        <dbReference type="ARBA" id="ARBA00022634"/>
    </source>
</evidence>
<keyword evidence="10" id="KW-0170">Cobalt</keyword>
<dbReference type="Gene3D" id="3.20.70.20">
    <property type="match status" value="1"/>
</dbReference>
<dbReference type="EMBL" id="MEXH01000009">
    <property type="protein sequence ID" value="OGC92702.1"/>
    <property type="molecule type" value="Genomic_DNA"/>
</dbReference>
<feature type="domain" description="Ribonucleotide reductase large subunit C-terminal" evidence="14">
    <location>
        <begin position="378"/>
        <end position="521"/>
    </location>
</feature>
<dbReference type="EC" id="1.17.4.1" evidence="3"/>
<evidence type="ECO:0000256" key="13">
    <source>
        <dbReference type="ARBA" id="ARBA00047754"/>
    </source>
</evidence>
<comment type="catalytic activity">
    <reaction evidence="13">
        <text>a 2'-deoxyribonucleoside 5'-diphosphate + [thioredoxin]-disulfide + H2O = a ribonucleoside 5'-diphosphate + [thioredoxin]-dithiol</text>
        <dbReference type="Rhea" id="RHEA:23252"/>
        <dbReference type="Rhea" id="RHEA-COMP:10698"/>
        <dbReference type="Rhea" id="RHEA-COMP:10700"/>
        <dbReference type="ChEBI" id="CHEBI:15377"/>
        <dbReference type="ChEBI" id="CHEBI:29950"/>
        <dbReference type="ChEBI" id="CHEBI:50058"/>
        <dbReference type="ChEBI" id="CHEBI:57930"/>
        <dbReference type="ChEBI" id="CHEBI:73316"/>
        <dbReference type="EC" id="1.17.4.1"/>
    </reaction>
</comment>
<dbReference type="Pfam" id="PF12637">
    <property type="entry name" value="TSCPD"/>
    <property type="match status" value="1"/>
</dbReference>
<dbReference type="PANTHER" id="PTHR43371:SF1">
    <property type="entry name" value="RIBONUCLEOSIDE-DIPHOSPHATE REDUCTASE"/>
    <property type="match status" value="1"/>
</dbReference>
<evidence type="ECO:0000256" key="11">
    <source>
        <dbReference type="ARBA" id="ARBA00025437"/>
    </source>
</evidence>
<dbReference type="CDD" id="cd02888">
    <property type="entry name" value="RNR_II_dimer"/>
    <property type="match status" value="1"/>
</dbReference>
<name>A0A1F4YFK5_9BACT</name>
<dbReference type="Proteomes" id="UP000178176">
    <property type="component" value="Unassembled WGS sequence"/>
</dbReference>
<comment type="cofactor">
    <cofactor evidence="1">
        <name>adenosylcob(III)alamin</name>
        <dbReference type="ChEBI" id="CHEBI:18408"/>
    </cofactor>
</comment>
<dbReference type="InterPro" id="IPR024434">
    <property type="entry name" value="TSCPD_dom"/>
</dbReference>
<dbReference type="InterPro" id="IPR000788">
    <property type="entry name" value="RNR_lg_C"/>
</dbReference>
<keyword evidence="9" id="KW-1015">Disulfide bond</keyword>
<evidence type="ECO:0000256" key="3">
    <source>
        <dbReference type="ARBA" id="ARBA00012274"/>
    </source>
</evidence>
<dbReference type="GO" id="GO:0000166">
    <property type="term" value="F:nucleotide binding"/>
    <property type="evidence" value="ECO:0007669"/>
    <property type="project" value="UniProtKB-KW"/>
</dbReference>
<sequence>MTNGRLKTVNVARPEISRNLLAKRYLQNNEKTWDDVVMRVARHAGRKTGRTREFFEAVYSGKFFPSRMAYMGTPYPFASSCFVFPVDDSLMGIMGTLTDACQVQKYGGGTGYNFSHLRPKGEVISTSGGEASGPVSFMGLYHNAMEVVHRAGKKHAAQMGILNCDHPNIMEFIQCKDKEGAYWTFNISVAVTDRFMEAVKNNRDWDLQFKGKVYKTIKARDLWEYIVQHAWHNGDPGVIFIDTVNRNNCYPEPIEACNPCGEQMLPPYVSCNLGSIDLSRFAMDGQVDWKGLEEVTRTGVRFLDGSVSAAFWPVAKIQERTRKFKNIGLGVMGWADMLILLNIPYDSGDAVELGEKVMKFINDAANDESRRLGGGKRKNTTLTSIAPTGSISLLAGCSSGIEPVFGIVTMKNTYVGSFRGLHWIFEDIAKKRGFYSEEMVERIAKEGSVQNLDVPSDVKRLFKTAMEIDWEWHVKHQAAFQKYTDNAVSKTVNLANSATVEDVDKAYWMAYETGCKSITVYRDGSRQVQVMDAKDVSREKCPNCNAILFMKDGEQVCVTCGYKPDKSGRVSEVKPMADEAAEQTVRRRPMRVNGATYRIETPMGSAFITVNHDSDGNPFEVFVVIGKAGSELTGMAEALGRLVSKFLKLDGRVGGKERVEMLIDQLSGIGGGRSVGFGPNKIRSLPDAVAKALMLHMGMVSYQVEGKDENGSVVQMAMPLPVKVGGNGYGQAPLFLAKKADICPSCGEGTLTFEEGCKKCYSCGYSEC</sequence>
<dbReference type="GO" id="GO:0031419">
    <property type="term" value="F:cobalamin binding"/>
    <property type="evidence" value="ECO:0007669"/>
    <property type="project" value="UniProtKB-KW"/>
</dbReference>
<evidence type="ECO:0000256" key="8">
    <source>
        <dbReference type="ARBA" id="ARBA00023002"/>
    </source>
</evidence>
<evidence type="ECO:0000256" key="2">
    <source>
        <dbReference type="ARBA" id="ARBA00007405"/>
    </source>
</evidence>
<keyword evidence="6" id="KW-0237">DNA synthesis</keyword>
<dbReference type="PANTHER" id="PTHR43371">
    <property type="entry name" value="VITAMIN B12-DEPENDENT RIBONUCLEOTIDE REDUCTASE"/>
    <property type="match status" value="1"/>
</dbReference>
<keyword evidence="5" id="KW-0846">Cobalamin</keyword>
<comment type="similarity">
    <text evidence="2">Belongs to the ribonucleoside diphosphate reductase class-2 family.</text>
</comment>
<evidence type="ECO:0000256" key="1">
    <source>
        <dbReference type="ARBA" id="ARBA00001922"/>
    </source>
</evidence>
<evidence type="ECO:0000259" key="15">
    <source>
        <dbReference type="Pfam" id="PF12637"/>
    </source>
</evidence>
<evidence type="ECO:0000256" key="10">
    <source>
        <dbReference type="ARBA" id="ARBA00023285"/>
    </source>
</evidence>
<dbReference type="AlphaFoldDB" id="A0A1F4YFK5"/>
<dbReference type="InterPro" id="IPR013344">
    <property type="entry name" value="RNR_NrdJ/NrdZ"/>
</dbReference>
<organism evidence="16 17">
    <name type="scientific">Candidatus Amesbacteria bacterium RIFCSPHIGHO2_01_FULL_48_32b</name>
    <dbReference type="NCBI Taxonomy" id="1797253"/>
    <lineage>
        <taxon>Bacteria</taxon>
        <taxon>Candidatus Amesiibacteriota</taxon>
    </lineage>
</organism>
<keyword evidence="8" id="KW-0560">Oxidoreductase</keyword>
<evidence type="ECO:0000256" key="4">
    <source>
        <dbReference type="ARBA" id="ARBA00014409"/>
    </source>
</evidence>
<proteinExistence type="inferred from homology"/>
<reference evidence="16 17" key="1">
    <citation type="journal article" date="2016" name="Nat. Commun.">
        <title>Thousands of microbial genomes shed light on interconnected biogeochemical processes in an aquifer system.</title>
        <authorList>
            <person name="Anantharaman K."/>
            <person name="Brown C.T."/>
            <person name="Hug L.A."/>
            <person name="Sharon I."/>
            <person name="Castelle C.J."/>
            <person name="Probst A.J."/>
            <person name="Thomas B.C."/>
            <person name="Singh A."/>
            <person name="Wilkins M.J."/>
            <person name="Karaoz U."/>
            <person name="Brodie E.L."/>
            <person name="Williams K.H."/>
            <person name="Hubbard S.S."/>
            <person name="Banfield J.F."/>
        </authorList>
    </citation>
    <scope>NUCLEOTIDE SEQUENCE [LARGE SCALE GENOMIC DNA]</scope>
</reference>
<feature type="domain" description="TSCPD" evidence="15">
    <location>
        <begin position="588"/>
        <end position="697"/>
    </location>
</feature>
<protein>
    <recommendedName>
        <fullName evidence="4">Vitamin B12-dependent ribonucleotide reductase</fullName>
        <ecNumber evidence="3">1.17.4.1</ecNumber>
    </recommendedName>
    <alternativeName>
        <fullName evidence="12">Ribonucleoside-diphosphate reductase NrdJ</fullName>
    </alternativeName>
</protein>
<dbReference type="InterPro" id="IPR050862">
    <property type="entry name" value="RdRp_reductase_class-2"/>
</dbReference>
<comment type="caution">
    <text evidence="16">The sequence shown here is derived from an EMBL/GenBank/DDBJ whole genome shotgun (WGS) entry which is preliminary data.</text>
</comment>
<keyword evidence="7" id="KW-0547">Nucleotide-binding</keyword>
<gene>
    <name evidence="16" type="ORF">A2876_01325</name>
</gene>
<evidence type="ECO:0000313" key="17">
    <source>
        <dbReference type="Proteomes" id="UP000178176"/>
    </source>
</evidence>
<comment type="function">
    <text evidence="11">Catalyzes the reduction of ribonucleotides to deoxyribonucleotides. May function to provide a pool of deoxyribonucleotide precursors for DNA repair during oxygen limitation and/or for immediate growth after restoration of oxygen.</text>
</comment>